<evidence type="ECO:0000313" key="2">
    <source>
        <dbReference type="Proteomes" id="UP001177021"/>
    </source>
</evidence>
<protein>
    <submittedName>
        <fullName evidence="1">Uncharacterized protein</fullName>
    </submittedName>
</protein>
<reference evidence="1" key="1">
    <citation type="submission" date="2023-10" db="EMBL/GenBank/DDBJ databases">
        <authorList>
            <person name="Rodriguez Cubillos JULIANA M."/>
            <person name="De Vega J."/>
        </authorList>
    </citation>
    <scope>NUCLEOTIDE SEQUENCE</scope>
</reference>
<keyword evidence="2" id="KW-1185">Reference proteome</keyword>
<sequence>MRDLYFDIHNVLGSEKELLEKRHLTDVTRYSRTDRCVDLDLTPKEFVKRVDQFLNNFPGTSIDSFFVNFYLDCQQSNTIDRWINFAMVRGVERINLLFLGRPYVHRTAQNKHYKFDSALFSETNASTLKHLHLEYCLVCHPTNGNFTLFKNLRSLTLRWTKLDEMFIESLLSNCRYLEKLCLIFCKFKSSMSKIVSSSLCHLKIFPCYLVSKEGYRLDVDLVLVDCLKLISLEYHGYGFDTLKLNTPVLKNINFSVSLEELNAFVTLCATFPELEIMHLDIFLKVTTSLKITQQLKHLKQLNLMICNPFILDNEECDPLWILNILQASPLLQKLTIMYTNSNFITNQKNIRDVEMFSHDEVKVVELGGCVGNWFEIEFVMNVLKYAHKLEQIVVSPYWREDEPSDWSHDSVWFQSGRKRMSEKLQEAYTNSNFITNQKNIRDVEMFSHDEVKVVELGGCVGNWFEIEFVINVLKYAHKLEQIVVRPYWREDEPSDWSHDPVWFQSGRKRMSEKLQEAVGLEKLIMADMDPASIRAAVHRERQAKAITEYDRRVREDAERYGTATFHVGDWHSLEVARDRMRNNHSSSKRVQRIFITNIKIQPQERIL</sequence>
<dbReference type="Proteomes" id="UP001177021">
    <property type="component" value="Unassembled WGS sequence"/>
</dbReference>
<name>A0ACB0IHE3_TRIPR</name>
<proteinExistence type="predicted"/>
<comment type="caution">
    <text evidence="1">The sequence shown here is derived from an EMBL/GenBank/DDBJ whole genome shotgun (WGS) entry which is preliminary data.</text>
</comment>
<accession>A0ACB0IHE3</accession>
<dbReference type="EMBL" id="CASHSV030000001">
    <property type="protein sequence ID" value="CAJ2631434.1"/>
    <property type="molecule type" value="Genomic_DNA"/>
</dbReference>
<evidence type="ECO:0000313" key="1">
    <source>
        <dbReference type="EMBL" id="CAJ2631434.1"/>
    </source>
</evidence>
<gene>
    <name evidence="1" type="ORF">MILVUS5_LOCUS2979</name>
</gene>
<organism evidence="1 2">
    <name type="scientific">Trifolium pratense</name>
    <name type="common">Red clover</name>
    <dbReference type="NCBI Taxonomy" id="57577"/>
    <lineage>
        <taxon>Eukaryota</taxon>
        <taxon>Viridiplantae</taxon>
        <taxon>Streptophyta</taxon>
        <taxon>Embryophyta</taxon>
        <taxon>Tracheophyta</taxon>
        <taxon>Spermatophyta</taxon>
        <taxon>Magnoliopsida</taxon>
        <taxon>eudicotyledons</taxon>
        <taxon>Gunneridae</taxon>
        <taxon>Pentapetalae</taxon>
        <taxon>rosids</taxon>
        <taxon>fabids</taxon>
        <taxon>Fabales</taxon>
        <taxon>Fabaceae</taxon>
        <taxon>Papilionoideae</taxon>
        <taxon>50 kb inversion clade</taxon>
        <taxon>NPAAA clade</taxon>
        <taxon>Hologalegina</taxon>
        <taxon>IRL clade</taxon>
        <taxon>Trifolieae</taxon>
        <taxon>Trifolium</taxon>
    </lineage>
</organism>